<dbReference type="EMBL" id="AYRZ02000001">
    <property type="protein sequence ID" value="PHT94446.1"/>
    <property type="molecule type" value="Genomic_DNA"/>
</dbReference>
<dbReference type="Gene3D" id="3.40.50.1820">
    <property type="entry name" value="alpha/beta hydrolase"/>
    <property type="match status" value="1"/>
</dbReference>
<dbReference type="STRING" id="4072.A0A2G3AJM7"/>
<organism evidence="1 2">
    <name type="scientific">Capsicum annuum</name>
    <name type="common">Capsicum pepper</name>
    <dbReference type="NCBI Taxonomy" id="4072"/>
    <lineage>
        <taxon>Eukaryota</taxon>
        <taxon>Viridiplantae</taxon>
        <taxon>Streptophyta</taxon>
        <taxon>Embryophyta</taxon>
        <taxon>Tracheophyta</taxon>
        <taxon>Spermatophyta</taxon>
        <taxon>Magnoliopsida</taxon>
        <taxon>eudicotyledons</taxon>
        <taxon>Gunneridae</taxon>
        <taxon>Pentapetalae</taxon>
        <taxon>asterids</taxon>
        <taxon>lamiids</taxon>
        <taxon>Solanales</taxon>
        <taxon>Solanaceae</taxon>
        <taxon>Solanoideae</taxon>
        <taxon>Capsiceae</taxon>
        <taxon>Capsicum</taxon>
    </lineage>
</organism>
<comment type="caution">
    <text evidence="1">The sequence shown here is derived from an EMBL/GenBank/DDBJ whole genome shotgun (WGS) entry which is preliminary data.</text>
</comment>
<evidence type="ECO:0000313" key="1">
    <source>
        <dbReference type="EMBL" id="PHT94446.1"/>
    </source>
</evidence>
<dbReference type="InterPro" id="IPR029058">
    <property type="entry name" value="AB_hydrolase_fold"/>
</dbReference>
<dbReference type="PANTHER" id="PTHR10992">
    <property type="entry name" value="METHYLESTERASE FAMILY MEMBER"/>
    <property type="match status" value="1"/>
</dbReference>
<reference evidence="1 2" key="2">
    <citation type="journal article" date="2017" name="Genome Biol.">
        <title>New reference genome sequences of hot pepper reveal the massive evolution of plant disease-resistance genes by retroduplication.</title>
        <authorList>
            <person name="Kim S."/>
            <person name="Park J."/>
            <person name="Yeom S.I."/>
            <person name="Kim Y.M."/>
            <person name="Seo E."/>
            <person name="Kim K.T."/>
            <person name="Kim M.S."/>
            <person name="Lee J.M."/>
            <person name="Cheong K."/>
            <person name="Shin H.S."/>
            <person name="Kim S.B."/>
            <person name="Han K."/>
            <person name="Lee J."/>
            <person name="Park M."/>
            <person name="Lee H.A."/>
            <person name="Lee H.Y."/>
            <person name="Lee Y."/>
            <person name="Oh S."/>
            <person name="Lee J.H."/>
            <person name="Choi E."/>
            <person name="Choi E."/>
            <person name="Lee S.E."/>
            <person name="Jeon J."/>
            <person name="Kim H."/>
            <person name="Choi G."/>
            <person name="Song H."/>
            <person name="Lee J."/>
            <person name="Lee S.C."/>
            <person name="Kwon J.K."/>
            <person name="Lee H.Y."/>
            <person name="Koo N."/>
            <person name="Hong Y."/>
            <person name="Kim R.W."/>
            <person name="Kang W.H."/>
            <person name="Huh J.H."/>
            <person name="Kang B.C."/>
            <person name="Yang T.J."/>
            <person name="Lee Y.H."/>
            <person name="Bennetzen J.L."/>
            <person name="Choi D."/>
        </authorList>
    </citation>
    <scope>NUCLEOTIDE SEQUENCE [LARGE SCALE GENOMIC DNA]</scope>
    <source>
        <strain evidence="2">cv. CM334</strain>
    </source>
</reference>
<reference evidence="1 2" key="1">
    <citation type="journal article" date="2014" name="Nat. Genet.">
        <title>Genome sequence of the hot pepper provides insights into the evolution of pungency in Capsicum species.</title>
        <authorList>
            <person name="Kim S."/>
            <person name="Park M."/>
            <person name="Yeom S.I."/>
            <person name="Kim Y.M."/>
            <person name="Lee J.M."/>
            <person name="Lee H.A."/>
            <person name="Seo E."/>
            <person name="Choi J."/>
            <person name="Cheong K."/>
            <person name="Kim K.T."/>
            <person name="Jung K."/>
            <person name="Lee G.W."/>
            <person name="Oh S.K."/>
            <person name="Bae C."/>
            <person name="Kim S.B."/>
            <person name="Lee H.Y."/>
            <person name="Kim S.Y."/>
            <person name="Kim M.S."/>
            <person name="Kang B.C."/>
            <person name="Jo Y.D."/>
            <person name="Yang H.B."/>
            <person name="Jeong H.J."/>
            <person name="Kang W.H."/>
            <person name="Kwon J.K."/>
            <person name="Shin C."/>
            <person name="Lim J.Y."/>
            <person name="Park J.H."/>
            <person name="Huh J.H."/>
            <person name="Kim J.S."/>
            <person name="Kim B.D."/>
            <person name="Cohen O."/>
            <person name="Paran I."/>
            <person name="Suh M.C."/>
            <person name="Lee S.B."/>
            <person name="Kim Y.K."/>
            <person name="Shin Y."/>
            <person name="Noh S.J."/>
            <person name="Park J."/>
            <person name="Seo Y.S."/>
            <person name="Kwon S.Y."/>
            <person name="Kim H.A."/>
            <person name="Park J.M."/>
            <person name="Kim H.J."/>
            <person name="Choi S.B."/>
            <person name="Bosland P.W."/>
            <person name="Reeves G."/>
            <person name="Jo S.H."/>
            <person name="Lee B.W."/>
            <person name="Cho H.T."/>
            <person name="Choi H.S."/>
            <person name="Lee M.S."/>
            <person name="Yu Y."/>
            <person name="Do Choi Y."/>
            <person name="Park B.S."/>
            <person name="van Deynze A."/>
            <person name="Ashrafi H."/>
            <person name="Hill T."/>
            <person name="Kim W.T."/>
            <person name="Pai H.S."/>
            <person name="Ahn H.K."/>
            <person name="Yeam I."/>
            <person name="Giovannoni J.J."/>
            <person name="Rose J.K."/>
            <person name="Sorensen I."/>
            <person name="Lee S.J."/>
            <person name="Kim R.W."/>
            <person name="Choi I.Y."/>
            <person name="Choi B.S."/>
            <person name="Lim J.S."/>
            <person name="Lee Y.H."/>
            <person name="Choi D."/>
        </authorList>
    </citation>
    <scope>NUCLEOTIDE SEQUENCE [LARGE SCALE GENOMIC DNA]</scope>
    <source>
        <strain evidence="2">cv. CM334</strain>
    </source>
</reference>
<dbReference type="Gramene" id="PHT94446">
    <property type="protein sequence ID" value="PHT94446"/>
    <property type="gene ID" value="T459_02328"/>
</dbReference>
<evidence type="ECO:0000313" key="2">
    <source>
        <dbReference type="Proteomes" id="UP000222542"/>
    </source>
</evidence>
<evidence type="ECO:0008006" key="3">
    <source>
        <dbReference type="Google" id="ProtNLM"/>
    </source>
</evidence>
<dbReference type="Proteomes" id="UP000222542">
    <property type="component" value="Unassembled WGS sequence"/>
</dbReference>
<name>A0A2G3AJM7_CAPAN</name>
<dbReference type="SUPFAM" id="SSF53474">
    <property type="entry name" value="alpha/beta-Hydrolases"/>
    <property type="match status" value="1"/>
</dbReference>
<dbReference type="OMA" id="PYAMELH"/>
<gene>
    <name evidence="1" type="ORF">T459_02328</name>
</gene>
<keyword evidence="2" id="KW-1185">Reference proteome</keyword>
<sequence length="97" mass="10693">MQVILVGHDTGGACVPYAMELHRSKVSKAVFIAAAMLKNGQSVLDMFSMQIASNDLCQHSQKFLYANGKNQPPTTIDYEKSLLKDVMFDQTTAKVLL</sequence>
<dbReference type="AlphaFoldDB" id="A0A2G3AJM7"/>
<protein>
    <recommendedName>
        <fullName evidence="3">AB hydrolase-1 domain-containing protein</fullName>
    </recommendedName>
</protein>
<proteinExistence type="predicted"/>
<dbReference type="PANTHER" id="PTHR10992:SF1023">
    <property type="entry name" value="METHYLESTERASE 11, CHLOROPLASTIC ISOFORM X1"/>
    <property type="match status" value="1"/>
</dbReference>
<dbReference type="InterPro" id="IPR045889">
    <property type="entry name" value="MES/HNL"/>
</dbReference>
<accession>A0A2G3AJM7</accession>